<evidence type="ECO:0000256" key="10">
    <source>
        <dbReference type="ARBA" id="ARBA00023136"/>
    </source>
</evidence>
<evidence type="ECO:0000256" key="11">
    <source>
        <dbReference type="RuleBase" id="RU363032"/>
    </source>
</evidence>
<feature type="signal peptide" evidence="12">
    <location>
        <begin position="1"/>
        <end position="20"/>
    </location>
</feature>
<organism evidence="14">
    <name type="scientific">uncultured Armatimonadetes bacterium</name>
    <dbReference type="NCBI Taxonomy" id="157466"/>
    <lineage>
        <taxon>Bacteria</taxon>
        <taxon>Bacillati</taxon>
        <taxon>Armatimonadota</taxon>
        <taxon>environmental samples</taxon>
    </lineage>
</organism>
<keyword evidence="7 12" id="KW-0732">Signal</keyword>
<dbReference type="GO" id="GO:0006865">
    <property type="term" value="P:amino acid transport"/>
    <property type="evidence" value="ECO:0007669"/>
    <property type="project" value="UniProtKB-KW"/>
</dbReference>
<dbReference type="GO" id="GO:0043190">
    <property type="term" value="C:ATP-binding cassette (ABC) transporter complex"/>
    <property type="evidence" value="ECO:0007669"/>
    <property type="project" value="InterPro"/>
</dbReference>
<reference evidence="14" key="1">
    <citation type="submission" date="2020-02" db="EMBL/GenBank/DDBJ databases">
        <authorList>
            <person name="Meier V. D."/>
        </authorList>
    </citation>
    <scope>NUCLEOTIDE SEQUENCE</scope>
    <source>
        <strain evidence="14">AVDCRST_MAG63</strain>
    </source>
</reference>
<dbReference type="SMART" id="SM00062">
    <property type="entry name" value="PBPb"/>
    <property type="match status" value="1"/>
</dbReference>
<comment type="subcellular location">
    <subcellularLocation>
        <location evidence="1 11">Cell membrane</location>
        <topology evidence="1 11">Multi-pass membrane protein</topology>
    </subcellularLocation>
</comment>
<dbReference type="Pfam" id="PF00528">
    <property type="entry name" value="BPD_transp_1"/>
    <property type="match status" value="1"/>
</dbReference>
<feature type="transmembrane region" description="Helical" evidence="11">
    <location>
        <begin position="360"/>
        <end position="380"/>
    </location>
</feature>
<keyword evidence="6 11" id="KW-0812">Transmembrane</keyword>
<dbReference type="InterPro" id="IPR000515">
    <property type="entry name" value="MetI-like"/>
</dbReference>
<evidence type="ECO:0000259" key="13">
    <source>
        <dbReference type="PROSITE" id="PS50928"/>
    </source>
</evidence>
<name>A0A6J4JHR2_9BACT</name>
<evidence type="ECO:0000256" key="3">
    <source>
        <dbReference type="ARBA" id="ARBA00010333"/>
    </source>
</evidence>
<dbReference type="PROSITE" id="PS01039">
    <property type="entry name" value="SBP_BACTERIAL_3"/>
    <property type="match status" value="1"/>
</dbReference>
<dbReference type="AlphaFoldDB" id="A0A6J4JHR2"/>
<protein>
    <submittedName>
        <fullName evidence="14">ABC transporter, permease protein (Cluster 3, basic aa/glutamine/opines)</fullName>
    </submittedName>
</protein>
<dbReference type="PANTHER" id="PTHR30614">
    <property type="entry name" value="MEMBRANE COMPONENT OF AMINO ACID ABC TRANSPORTER"/>
    <property type="match status" value="1"/>
</dbReference>
<keyword evidence="10 11" id="KW-0472">Membrane</keyword>
<feature type="transmembrane region" description="Helical" evidence="11">
    <location>
        <begin position="463"/>
        <end position="484"/>
    </location>
</feature>
<dbReference type="PROSITE" id="PS50928">
    <property type="entry name" value="ABC_TM1"/>
    <property type="match status" value="1"/>
</dbReference>
<proteinExistence type="inferred from homology"/>
<dbReference type="InterPro" id="IPR010065">
    <property type="entry name" value="AA_ABC_transptr_permease_3TM"/>
</dbReference>
<feature type="domain" description="ABC transmembrane type-1" evidence="13">
    <location>
        <begin position="296"/>
        <end position="484"/>
    </location>
</feature>
<dbReference type="InterPro" id="IPR018313">
    <property type="entry name" value="SBP_3_CS"/>
</dbReference>
<dbReference type="SUPFAM" id="SSF161098">
    <property type="entry name" value="MetI-like"/>
    <property type="match status" value="1"/>
</dbReference>
<comment type="similarity">
    <text evidence="3">Belongs to the bacterial solute-binding protein 3 family.</text>
</comment>
<evidence type="ECO:0000256" key="12">
    <source>
        <dbReference type="SAM" id="SignalP"/>
    </source>
</evidence>
<feature type="transmembrane region" description="Helical" evidence="11">
    <location>
        <begin position="300"/>
        <end position="320"/>
    </location>
</feature>
<dbReference type="CDD" id="cd06261">
    <property type="entry name" value="TM_PBP2"/>
    <property type="match status" value="1"/>
</dbReference>
<sequence length="506" mass="54438">MFPVLLAALLLLAGGGVARAENALEQVRERGELVIGTDATYPPFESKVGGRLEGFDIDLGNQIGKELGVKVRWVNSAWDGIFPALRTGKFDLVMSGVTITDERKQNLLFSRPYFLSGQTLARRRGDRRIGSADDLPGKIVCVQQETTGQTAAEKRGLPPESIRKFETLPEALLAVRNRQGDVAVGDLPALRDLIRKGYPELEVIGGVFVQENVGIVADPRSGDLIRGVDAALQRILDDGRYGRMYALWLGEPLPAADVARLNGLAAVGGGGVDSGSAFTIRWDLLQNALPLLLRGAVTTLYITGLTLLIGTPLGLLVALARLSGFRPLSTAAAFYVEVIRGTPLLLQIFVIYFVLPAVGISLPAFVAAVLALTLNAAAYIGEIFRAGIQSIDTGQMEAARALGMDYGAAMRWVILPQTVRRVLPPLTNEAVALLKDSSLVSVIALTELTRVGRELSTNSGSPITIYLAVAVLYLAMTLPLTYLVRRLEDRWQPISRPRAKAVAAKP</sequence>
<evidence type="ECO:0000313" key="14">
    <source>
        <dbReference type="EMBL" id="CAA9278377.1"/>
    </source>
</evidence>
<dbReference type="EMBL" id="CADCTO010000445">
    <property type="protein sequence ID" value="CAA9278377.1"/>
    <property type="molecule type" value="Genomic_DNA"/>
</dbReference>
<dbReference type="PANTHER" id="PTHR30614:SF20">
    <property type="entry name" value="GLUTAMINE TRANSPORT SYSTEM PERMEASE PROTEIN GLNP"/>
    <property type="match status" value="1"/>
</dbReference>
<evidence type="ECO:0000256" key="2">
    <source>
        <dbReference type="ARBA" id="ARBA00010072"/>
    </source>
</evidence>
<evidence type="ECO:0000256" key="4">
    <source>
        <dbReference type="ARBA" id="ARBA00022448"/>
    </source>
</evidence>
<feature type="chain" id="PRO_5027034214" evidence="12">
    <location>
        <begin position="21"/>
        <end position="506"/>
    </location>
</feature>
<dbReference type="InterPro" id="IPR001638">
    <property type="entry name" value="Solute-binding_3/MltF_N"/>
</dbReference>
<dbReference type="GO" id="GO:0022857">
    <property type="term" value="F:transmembrane transporter activity"/>
    <property type="evidence" value="ECO:0007669"/>
    <property type="project" value="InterPro"/>
</dbReference>
<dbReference type="Gene3D" id="3.40.190.10">
    <property type="entry name" value="Periplasmic binding protein-like II"/>
    <property type="match status" value="2"/>
</dbReference>
<evidence type="ECO:0000256" key="5">
    <source>
        <dbReference type="ARBA" id="ARBA00022475"/>
    </source>
</evidence>
<keyword evidence="9 11" id="KW-1133">Transmembrane helix</keyword>
<keyword evidence="5" id="KW-1003">Cell membrane</keyword>
<dbReference type="SUPFAM" id="SSF53850">
    <property type="entry name" value="Periplasmic binding protein-like II"/>
    <property type="match status" value="1"/>
</dbReference>
<comment type="similarity">
    <text evidence="2">Belongs to the binding-protein-dependent transport system permease family. HisMQ subfamily.</text>
</comment>
<evidence type="ECO:0000256" key="7">
    <source>
        <dbReference type="ARBA" id="ARBA00022729"/>
    </source>
</evidence>
<dbReference type="NCBIfam" id="TIGR01726">
    <property type="entry name" value="HEQRo_perm_3TM"/>
    <property type="match status" value="1"/>
</dbReference>
<keyword evidence="8" id="KW-0029">Amino-acid transport</keyword>
<evidence type="ECO:0000256" key="8">
    <source>
        <dbReference type="ARBA" id="ARBA00022970"/>
    </source>
</evidence>
<dbReference type="Gene3D" id="1.10.3720.10">
    <property type="entry name" value="MetI-like"/>
    <property type="match status" value="1"/>
</dbReference>
<dbReference type="FunFam" id="1.10.3720.10:FF:000033">
    <property type="entry name" value="Polar amino acid ABC transporter permease"/>
    <property type="match status" value="1"/>
</dbReference>
<evidence type="ECO:0000256" key="9">
    <source>
        <dbReference type="ARBA" id="ARBA00022989"/>
    </source>
</evidence>
<keyword evidence="4 11" id="KW-0813">Transport</keyword>
<evidence type="ECO:0000256" key="6">
    <source>
        <dbReference type="ARBA" id="ARBA00022692"/>
    </source>
</evidence>
<accession>A0A6J4JHR2</accession>
<dbReference type="InterPro" id="IPR043429">
    <property type="entry name" value="ArtM/GltK/GlnP/TcyL/YhdX-like"/>
</dbReference>
<gene>
    <name evidence="14" type="ORF">AVDCRST_MAG63-3422</name>
</gene>
<dbReference type="InterPro" id="IPR035906">
    <property type="entry name" value="MetI-like_sf"/>
</dbReference>
<evidence type="ECO:0000256" key="1">
    <source>
        <dbReference type="ARBA" id="ARBA00004651"/>
    </source>
</evidence>
<dbReference type="Pfam" id="PF00497">
    <property type="entry name" value="SBP_bac_3"/>
    <property type="match status" value="1"/>
</dbReference>